<proteinExistence type="predicted"/>
<accession>A0A285JGH9</accession>
<reference evidence="8 9" key="1">
    <citation type="submission" date="2017-09" db="EMBL/GenBank/DDBJ databases">
        <authorList>
            <person name="Ehlers B."/>
            <person name="Leendertz F.H."/>
        </authorList>
    </citation>
    <scope>NUCLEOTIDE SEQUENCE [LARGE SCALE GENOMIC DNA]</scope>
    <source>
        <strain evidence="8 9">CGMCC 1.12662</strain>
    </source>
</reference>
<dbReference type="RefSeq" id="WP_097147322.1">
    <property type="nucleotide sequence ID" value="NZ_OBEA01000008.1"/>
</dbReference>
<dbReference type="GO" id="GO:0030295">
    <property type="term" value="F:protein kinase activator activity"/>
    <property type="evidence" value="ECO:0007669"/>
    <property type="project" value="TreeGrafter"/>
</dbReference>
<dbReference type="PANTHER" id="PTHR42878:SF15">
    <property type="entry name" value="BACTERIOPHYTOCHROME"/>
    <property type="match status" value="1"/>
</dbReference>
<dbReference type="PANTHER" id="PTHR42878">
    <property type="entry name" value="TWO-COMPONENT HISTIDINE KINASE"/>
    <property type="match status" value="1"/>
</dbReference>
<name>A0A285JGH9_9RHOB</name>
<evidence type="ECO:0000313" key="8">
    <source>
        <dbReference type="EMBL" id="SNY58887.1"/>
    </source>
</evidence>
<dbReference type="AlphaFoldDB" id="A0A285JGH9"/>
<evidence type="ECO:0000259" key="6">
    <source>
        <dbReference type="PROSITE" id="PS50109"/>
    </source>
</evidence>
<dbReference type="InterPro" id="IPR005467">
    <property type="entry name" value="His_kinase_dom"/>
</dbReference>
<reference evidence="7 10" key="2">
    <citation type="journal article" date="2018" name="Int. J. Syst. Evol. Microbiol.">
        <title>Pseudooceanicola lipolyticus sp. nov., a marine alphaproteobacterium, reclassification of Oceanicola flagellatus as Pseudooceanicola flagellatus comb. nov. and emended description of the genus Pseudooceanicola.</title>
        <authorList>
            <person name="Huang M.-M."/>
            <person name="Guo L.-L."/>
            <person name="Wu Y.-H."/>
            <person name="Lai Q.-L."/>
            <person name="Shao Z.-Z."/>
            <person name="Wang C.-S."/>
            <person name="Wu M."/>
            <person name="Xu X.-W."/>
        </authorList>
    </citation>
    <scope>NUCLEOTIDE SEQUENCE [LARGE SCALE GENOMIC DNA]</scope>
    <source>
        <strain evidence="7 10">Ar-45</strain>
    </source>
</reference>
<dbReference type="Gene3D" id="3.30.565.10">
    <property type="entry name" value="Histidine kinase-like ATPase, C-terminal domain"/>
    <property type="match status" value="1"/>
</dbReference>
<evidence type="ECO:0000256" key="3">
    <source>
        <dbReference type="ARBA" id="ARBA00022553"/>
    </source>
</evidence>
<evidence type="ECO:0000313" key="7">
    <source>
        <dbReference type="EMBL" id="PJE31034.1"/>
    </source>
</evidence>
<dbReference type="InterPro" id="IPR003661">
    <property type="entry name" value="HisK_dim/P_dom"/>
</dbReference>
<keyword evidence="4" id="KW-0808">Transferase</keyword>
<dbReference type="Pfam" id="PF02518">
    <property type="entry name" value="HATPase_c"/>
    <property type="match status" value="1"/>
</dbReference>
<dbReference type="SMART" id="SM00388">
    <property type="entry name" value="HisKA"/>
    <property type="match status" value="1"/>
</dbReference>
<dbReference type="Proteomes" id="UP000231655">
    <property type="component" value="Unassembled WGS sequence"/>
</dbReference>
<keyword evidence="3" id="KW-0597">Phosphoprotein</keyword>
<dbReference type="InterPro" id="IPR004358">
    <property type="entry name" value="Sig_transdc_His_kin-like_C"/>
</dbReference>
<protein>
    <recommendedName>
        <fullName evidence="2">histidine kinase</fullName>
        <ecNumber evidence="2">2.7.13.3</ecNumber>
    </recommendedName>
</protein>
<dbReference type="Proteomes" id="UP000231702">
    <property type="component" value="Unassembled WGS sequence"/>
</dbReference>
<evidence type="ECO:0000313" key="10">
    <source>
        <dbReference type="Proteomes" id="UP000231702"/>
    </source>
</evidence>
<dbReference type="InterPro" id="IPR036890">
    <property type="entry name" value="HATPase_C_sf"/>
</dbReference>
<dbReference type="OrthoDB" id="9795133at2"/>
<evidence type="ECO:0000256" key="5">
    <source>
        <dbReference type="ARBA" id="ARBA00022777"/>
    </source>
</evidence>
<dbReference type="CDD" id="cd00075">
    <property type="entry name" value="HATPase"/>
    <property type="match status" value="1"/>
</dbReference>
<dbReference type="SMART" id="SM00387">
    <property type="entry name" value="HATPase_c"/>
    <property type="match status" value="1"/>
</dbReference>
<dbReference type="PRINTS" id="PR00344">
    <property type="entry name" value="BCTRLSENSOR"/>
</dbReference>
<sequence>MIDDTSRPGVASAARPAQPAAASAELEEFLYIITHDLRAAFRAFQTIPEWIEEDMGPLPPDRAAAVEAHLAMLMTQARRCDRMLLDLRDYSRIGRRADSLGEHPVDAVLSQALIQSPLPRGFSFSIEGGGLLSGPGNELVLLFAALLSNAVKHHDRENGRITLKVSGAGPMRQLRFSDDGPGIPAQFHEAVFDPLRTLRPRDDCEGSGMGLPIARKIVRRLGGEIAVARTAAPRGTTLAFTLPGHDPAQPARLN</sequence>
<dbReference type="PROSITE" id="PS50109">
    <property type="entry name" value="HIS_KIN"/>
    <property type="match status" value="1"/>
</dbReference>
<dbReference type="Gene3D" id="1.10.287.130">
    <property type="match status" value="1"/>
</dbReference>
<dbReference type="EMBL" id="PGTD01000011">
    <property type="protein sequence ID" value="PJE31034.1"/>
    <property type="molecule type" value="Genomic_DNA"/>
</dbReference>
<dbReference type="EMBL" id="OBEA01000008">
    <property type="protein sequence ID" value="SNY58887.1"/>
    <property type="molecule type" value="Genomic_DNA"/>
</dbReference>
<evidence type="ECO:0000256" key="1">
    <source>
        <dbReference type="ARBA" id="ARBA00000085"/>
    </source>
</evidence>
<organism evidence="8 9">
    <name type="scientific">Pseudooceanicola antarcticus</name>
    <dbReference type="NCBI Taxonomy" id="1247613"/>
    <lineage>
        <taxon>Bacteria</taxon>
        <taxon>Pseudomonadati</taxon>
        <taxon>Pseudomonadota</taxon>
        <taxon>Alphaproteobacteria</taxon>
        <taxon>Rhodobacterales</taxon>
        <taxon>Paracoccaceae</taxon>
        <taxon>Pseudooceanicola</taxon>
    </lineage>
</organism>
<dbReference type="GO" id="GO:0007234">
    <property type="term" value="P:osmosensory signaling via phosphorelay pathway"/>
    <property type="evidence" value="ECO:0007669"/>
    <property type="project" value="TreeGrafter"/>
</dbReference>
<dbReference type="SUPFAM" id="SSF47384">
    <property type="entry name" value="Homodimeric domain of signal transducing histidine kinase"/>
    <property type="match status" value="1"/>
</dbReference>
<dbReference type="InterPro" id="IPR050351">
    <property type="entry name" value="BphY/WalK/GraS-like"/>
</dbReference>
<dbReference type="InterPro" id="IPR003594">
    <property type="entry name" value="HATPase_dom"/>
</dbReference>
<gene>
    <name evidence="7" type="ORF">CVM39_04370</name>
    <name evidence="8" type="ORF">SAMN06297129_3636</name>
</gene>
<dbReference type="SUPFAM" id="SSF55874">
    <property type="entry name" value="ATPase domain of HSP90 chaperone/DNA topoisomerase II/histidine kinase"/>
    <property type="match status" value="1"/>
</dbReference>
<keyword evidence="10" id="KW-1185">Reference proteome</keyword>
<dbReference type="GO" id="GO:0000156">
    <property type="term" value="F:phosphorelay response regulator activity"/>
    <property type="evidence" value="ECO:0007669"/>
    <property type="project" value="TreeGrafter"/>
</dbReference>
<evidence type="ECO:0000256" key="2">
    <source>
        <dbReference type="ARBA" id="ARBA00012438"/>
    </source>
</evidence>
<evidence type="ECO:0000313" key="9">
    <source>
        <dbReference type="Proteomes" id="UP000231655"/>
    </source>
</evidence>
<dbReference type="InterPro" id="IPR036097">
    <property type="entry name" value="HisK_dim/P_sf"/>
</dbReference>
<evidence type="ECO:0000256" key="4">
    <source>
        <dbReference type="ARBA" id="ARBA00022679"/>
    </source>
</evidence>
<dbReference type="GO" id="GO:0000155">
    <property type="term" value="F:phosphorelay sensor kinase activity"/>
    <property type="evidence" value="ECO:0007669"/>
    <property type="project" value="InterPro"/>
</dbReference>
<keyword evidence="5 8" id="KW-0418">Kinase</keyword>
<dbReference type="EC" id="2.7.13.3" evidence="2"/>
<comment type="catalytic activity">
    <reaction evidence="1">
        <text>ATP + protein L-histidine = ADP + protein N-phospho-L-histidine.</text>
        <dbReference type="EC" id="2.7.13.3"/>
    </reaction>
</comment>
<feature type="domain" description="Histidine kinase" evidence="6">
    <location>
        <begin position="32"/>
        <end position="246"/>
    </location>
</feature>